<evidence type="ECO:0000256" key="1">
    <source>
        <dbReference type="SAM" id="MobiDB-lite"/>
    </source>
</evidence>
<feature type="compositionally biased region" description="Polar residues" evidence="1">
    <location>
        <begin position="45"/>
        <end position="54"/>
    </location>
</feature>
<dbReference type="AlphaFoldDB" id="A0AAN6WZL9"/>
<reference evidence="2" key="1">
    <citation type="journal article" date="2023" name="Mol. Phylogenet. Evol.">
        <title>Genome-scale phylogeny and comparative genomics of the fungal order Sordariales.</title>
        <authorList>
            <person name="Hensen N."/>
            <person name="Bonometti L."/>
            <person name="Westerberg I."/>
            <person name="Brannstrom I.O."/>
            <person name="Guillou S."/>
            <person name="Cros-Aarteil S."/>
            <person name="Calhoun S."/>
            <person name="Haridas S."/>
            <person name="Kuo A."/>
            <person name="Mondo S."/>
            <person name="Pangilinan J."/>
            <person name="Riley R."/>
            <person name="LaButti K."/>
            <person name="Andreopoulos B."/>
            <person name="Lipzen A."/>
            <person name="Chen C."/>
            <person name="Yan M."/>
            <person name="Daum C."/>
            <person name="Ng V."/>
            <person name="Clum A."/>
            <person name="Steindorff A."/>
            <person name="Ohm R.A."/>
            <person name="Martin F."/>
            <person name="Silar P."/>
            <person name="Natvig D.O."/>
            <person name="Lalanne C."/>
            <person name="Gautier V."/>
            <person name="Ament-Velasquez S.L."/>
            <person name="Kruys A."/>
            <person name="Hutchinson M.I."/>
            <person name="Powell A.J."/>
            <person name="Barry K."/>
            <person name="Miller A.N."/>
            <person name="Grigoriev I.V."/>
            <person name="Debuchy R."/>
            <person name="Gladieux P."/>
            <person name="Hiltunen Thoren M."/>
            <person name="Johannesson H."/>
        </authorList>
    </citation>
    <scope>NUCLEOTIDE SEQUENCE</scope>
    <source>
        <strain evidence="2">PSN309</strain>
    </source>
</reference>
<dbReference type="EMBL" id="MU864361">
    <property type="protein sequence ID" value="KAK4191145.1"/>
    <property type="molecule type" value="Genomic_DNA"/>
</dbReference>
<proteinExistence type="predicted"/>
<comment type="caution">
    <text evidence="2">The sequence shown here is derived from an EMBL/GenBank/DDBJ whole genome shotgun (WGS) entry which is preliminary data.</text>
</comment>
<feature type="compositionally biased region" description="Basic and acidic residues" evidence="1">
    <location>
        <begin position="104"/>
        <end position="113"/>
    </location>
</feature>
<feature type="region of interest" description="Disordered" evidence="1">
    <location>
        <begin position="1"/>
        <end position="203"/>
    </location>
</feature>
<evidence type="ECO:0000313" key="3">
    <source>
        <dbReference type="Proteomes" id="UP001302126"/>
    </source>
</evidence>
<keyword evidence="3" id="KW-1185">Reference proteome</keyword>
<reference evidence="2" key="2">
    <citation type="submission" date="2023-05" db="EMBL/GenBank/DDBJ databases">
        <authorList>
            <consortium name="Lawrence Berkeley National Laboratory"/>
            <person name="Steindorff A."/>
            <person name="Hensen N."/>
            <person name="Bonometti L."/>
            <person name="Westerberg I."/>
            <person name="Brannstrom I.O."/>
            <person name="Guillou S."/>
            <person name="Cros-Aarteil S."/>
            <person name="Calhoun S."/>
            <person name="Haridas S."/>
            <person name="Kuo A."/>
            <person name="Mondo S."/>
            <person name="Pangilinan J."/>
            <person name="Riley R."/>
            <person name="Labutti K."/>
            <person name="Andreopoulos B."/>
            <person name="Lipzen A."/>
            <person name="Chen C."/>
            <person name="Yanf M."/>
            <person name="Daum C."/>
            <person name="Ng V."/>
            <person name="Clum A."/>
            <person name="Ohm R."/>
            <person name="Martin F."/>
            <person name="Silar P."/>
            <person name="Natvig D."/>
            <person name="Lalanne C."/>
            <person name="Gautier V."/>
            <person name="Ament-Velasquez S.L."/>
            <person name="Kruys A."/>
            <person name="Hutchinson M.I."/>
            <person name="Powell A.J."/>
            <person name="Barry K."/>
            <person name="Miller A.N."/>
            <person name="Grigoriev I.V."/>
            <person name="Debuchy R."/>
            <person name="Gladieux P."/>
            <person name="Thoren M.H."/>
            <person name="Johannesson H."/>
        </authorList>
    </citation>
    <scope>NUCLEOTIDE SEQUENCE</scope>
    <source>
        <strain evidence="2">PSN309</strain>
    </source>
</reference>
<organism evidence="2 3">
    <name type="scientific">Podospora australis</name>
    <dbReference type="NCBI Taxonomy" id="1536484"/>
    <lineage>
        <taxon>Eukaryota</taxon>
        <taxon>Fungi</taxon>
        <taxon>Dikarya</taxon>
        <taxon>Ascomycota</taxon>
        <taxon>Pezizomycotina</taxon>
        <taxon>Sordariomycetes</taxon>
        <taxon>Sordariomycetidae</taxon>
        <taxon>Sordariales</taxon>
        <taxon>Podosporaceae</taxon>
        <taxon>Podospora</taxon>
    </lineage>
</organism>
<gene>
    <name evidence="2" type="ORF">QBC35DRAFT_448761</name>
</gene>
<protein>
    <submittedName>
        <fullName evidence="2">Uncharacterized protein</fullName>
    </submittedName>
</protein>
<accession>A0AAN6WZL9</accession>
<feature type="compositionally biased region" description="Polar residues" evidence="1">
    <location>
        <begin position="71"/>
        <end position="91"/>
    </location>
</feature>
<sequence>MSGVSGKKVAPGGSNPPSKQENAGLVDASSLAAQSTRAGGGFASNPGQKRQQAQSGSTPSPEEYESSTTGASSTDKSTSAGLESAQMSSHGGTPAKSTQTQEKISQKKQEKQTPEGQGAPAPSYVENVLYSSRLTSGPHGKNLKEGGFEGSGTAEGPLPEPGSEQDPSRAALGGLLSSGTGNPGSKGGERGKRYSELGVDESA</sequence>
<name>A0AAN6WZL9_9PEZI</name>
<evidence type="ECO:0000313" key="2">
    <source>
        <dbReference type="EMBL" id="KAK4191145.1"/>
    </source>
</evidence>
<dbReference type="Proteomes" id="UP001302126">
    <property type="component" value="Unassembled WGS sequence"/>
</dbReference>
<feature type="compositionally biased region" description="Low complexity" evidence="1">
    <location>
        <begin position="55"/>
        <end position="70"/>
    </location>
</feature>